<name>A0AAN8HNC3_CHAGU</name>
<organism evidence="1 2">
    <name type="scientific">Champsocephalus gunnari</name>
    <name type="common">Mackerel icefish</name>
    <dbReference type="NCBI Taxonomy" id="52237"/>
    <lineage>
        <taxon>Eukaryota</taxon>
        <taxon>Metazoa</taxon>
        <taxon>Chordata</taxon>
        <taxon>Craniata</taxon>
        <taxon>Vertebrata</taxon>
        <taxon>Euteleostomi</taxon>
        <taxon>Actinopterygii</taxon>
        <taxon>Neopterygii</taxon>
        <taxon>Teleostei</taxon>
        <taxon>Neoteleostei</taxon>
        <taxon>Acanthomorphata</taxon>
        <taxon>Eupercaria</taxon>
        <taxon>Perciformes</taxon>
        <taxon>Notothenioidei</taxon>
        <taxon>Channichthyidae</taxon>
        <taxon>Champsocephalus</taxon>
    </lineage>
</organism>
<comment type="caution">
    <text evidence="1">The sequence shown here is derived from an EMBL/GenBank/DDBJ whole genome shotgun (WGS) entry which is preliminary data.</text>
</comment>
<dbReference type="EMBL" id="JAURVH010001522">
    <property type="protein sequence ID" value="KAK5921682.1"/>
    <property type="molecule type" value="Genomic_DNA"/>
</dbReference>
<dbReference type="Proteomes" id="UP001331515">
    <property type="component" value="Unassembled WGS sequence"/>
</dbReference>
<dbReference type="AlphaFoldDB" id="A0AAN8HNC3"/>
<keyword evidence="2" id="KW-1185">Reference proteome</keyword>
<reference evidence="1 2" key="1">
    <citation type="journal article" date="2023" name="Mol. Biol. Evol.">
        <title>Genomics of Secondarily Temperate Adaptation in the Only Non-Antarctic Icefish.</title>
        <authorList>
            <person name="Rivera-Colon A.G."/>
            <person name="Rayamajhi N."/>
            <person name="Minhas B.F."/>
            <person name="Madrigal G."/>
            <person name="Bilyk K.T."/>
            <person name="Yoon V."/>
            <person name="Hune M."/>
            <person name="Gregory S."/>
            <person name="Cheng C.H.C."/>
            <person name="Catchen J.M."/>
        </authorList>
    </citation>
    <scope>NUCLEOTIDE SEQUENCE [LARGE SCALE GENOMIC DNA]</scope>
    <source>
        <tissue evidence="1">White muscle</tissue>
    </source>
</reference>
<proteinExistence type="predicted"/>
<evidence type="ECO:0000313" key="2">
    <source>
        <dbReference type="Proteomes" id="UP001331515"/>
    </source>
</evidence>
<sequence length="67" mass="7535">MRLTPNNRQLHHPKPLLSQLSVDFVLSSIPVTEEEDAQIPRWSSSTWLEVGREMTPPAGHCGQVTDL</sequence>
<gene>
    <name evidence="1" type="ORF">CgunFtcFv8_019027</name>
</gene>
<evidence type="ECO:0000313" key="1">
    <source>
        <dbReference type="EMBL" id="KAK5921682.1"/>
    </source>
</evidence>
<accession>A0AAN8HNC3</accession>
<protein>
    <submittedName>
        <fullName evidence="1">Uncharacterized protein</fullName>
    </submittedName>
</protein>